<dbReference type="EnsemblMetazoa" id="GAUT003993-RA">
    <property type="protein sequence ID" value="GAUT003993-PA"/>
    <property type="gene ID" value="GAUT003993"/>
</dbReference>
<name>A0A1A9UGF1_GLOAU</name>
<dbReference type="Proteomes" id="UP000078200">
    <property type="component" value="Unassembled WGS sequence"/>
</dbReference>
<evidence type="ECO:0000313" key="2">
    <source>
        <dbReference type="Proteomes" id="UP000078200"/>
    </source>
</evidence>
<sequence>MEFGKFCTHKQRKKQLFEFVFLGNCVGGRKSKITKRIILEYAVIGAGPISTPLISKVDVHVLLSVGNSYQLTAVILLFNCGIDIVRITEKILPSGIDVKLSNNT</sequence>
<organism evidence="1 2">
    <name type="scientific">Glossina austeni</name>
    <name type="common">Savannah tsetse fly</name>
    <dbReference type="NCBI Taxonomy" id="7395"/>
    <lineage>
        <taxon>Eukaryota</taxon>
        <taxon>Metazoa</taxon>
        <taxon>Ecdysozoa</taxon>
        <taxon>Arthropoda</taxon>
        <taxon>Hexapoda</taxon>
        <taxon>Insecta</taxon>
        <taxon>Pterygota</taxon>
        <taxon>Neoptera</taxon>
        <taxon>Endopterygota</taxon>
        <taxon>Diptera</taxon>
        <taxon>Brachycera</taxon>
        <taxon>Muscomorpha</taxon>
        <taxon>Hippoboscoidea</taxon>
        <taxon>Glossinidae</taxon>
        <taxon>Glossina</taxon>
    </lineage>
</organism>
<evidence type="ECO:0000313" key="1">
    <source>
        <dbReference type="EnsemblMetazoa" id="GAUT003993-PA"/>
    </source>
</evidence>
<reference evidence="1" key="1">
    <citation type="submission" date="2020-05" db="UniProtKB">
        <authorList>
            <consortium name="EnsemblMetazoa"/>
        </authorList>
    </citation>
    <scope>IDENTIFICATION</scope>
    <source>
        <strain evidence="1">TTRI</strain>
    </source>
</reference>
<dbReference type="VEuPathDB" id="VectorBase:GAUT003993"/>
<dbReference type="AlphaFoldDB" id="A0A1A9UGF1"/>
<proteinExistence type="predicted"/>
<protein>
    <submittedName>
        <fullName evidence="1">Uncharacterized protein</fullName>
    </submittedName>
</protein>
<keyword evidence="2" id="KW-1185">Reference proteome</keyword>
<accession>A0A1A9UGF1</accession>